<evidence type="ECO:0000313" key="2">
    <source>
        <dbReference type="EMBL" id="GAA4751165.1"/>
    </source>
</evidence>
<protein>
    <recommendedName>
        <fullName evidence="1">ESAT-6-like protein</fullName>
    </recommendedName>
</protein>
<dbReference type="InterPro" id="IPR010310">
    <property type="entry name" value="T7SS_ESAT-6-like"/>
</dbReference>
<dbReference type="Gene3D" id="1.10.287.1060">
    <property type="entry name" value="ESAT-6-like"/>
    <property type="match status" value="1"/>
</dbReference>
<accession>A0ABP8ZA87</accession>
<comment type="similarity">
    <text evidence="1">Belongs to the WXG100 family.</text>
</comment>
<comment type="caution">
    <text evidence="2">The sequence shown here is derived from an EMBL/GenBank/DDBJ whole genome shotgun (WGS) entry which is preliminary data.</text>
</comment>
<dbReference type="NCBIfam" id="TIGR03930">
    <property type="entry name" value="WXG100_ESAT6"/>
    <property type="match status" value="1"/>
</dbReference>
<dbReference type="Proteomes" id="UP001500121">
    <property type="component" value="Unassembled WGS sequence"/>
</dbReference>
<keyword evidence="3" id="KW-1185">Reference proteome</keyword>
<dbReference type="RefSeq" id="WP_345481542.1">
    <property type="nucleotide sequence ID" value="NZ_BAABLP010000005.1"/>
</dbReference>
<sequence length="95" mass="10119">MTRFTVDSEAVDSAAAAIGATVSRLQGEVSALHGQLDALQSVWTGGAAVAFQGVVQQWRTTQTNVEQVLASIDRALRVAGQQYVETELANARLFN</sequence>
<evidence type="ECO:0000256" key="1">
    <source>
        <dbReference type="RuleBase" id="RU362001"/>
    </source>
</evidence>
<gene>
    <name evidence="2" type="ORF">GCM10025783_24620</name>
</gene>
<organism evidence="2 3">
    <name type="scientific">Amnibacterium soli</name>
    <dbReference type="NCBI Taxonomy" id="1282736"/>
    <lineage>
        <taxon>Bacteria</taxon>
        <taxon>Bacillati</taxon>
        <taxon>Actinomycetota</taxon>
        <taxon>Actinomycetes</taxon>
        <taxon>Micrococcales</taxon>
        <taxon>Microbacteriaceae</taxon>
        <taxon>Amnibacterium</taxon>
    </lineage>
</organism>
<evidence type="ECO:0000313" key="3">
    <source>
        <dbReference type="Proteomes" id="UP001500121"/>
    </source>
</evidence>
<dbReference type="InterPro" id="IPR036689">
    <property type="entry name" value="ESAT-6-like_sf"/>
</dbReference>
<dbReference type="Pfam" id="PF06013">
    <property type="entry name" value="WXG100"/>
    <property type="match status" value="1"/>
</dbReference>
<dbReference type="EMBL" id="BAABLP010000005">
    <property type="protein sequence ID" value="GAA4751165.1"/>
    <property type="molecule type" value="Genomic_DNA"/>
</dbReference>
<reference evidence="3" key="1">
    <citation type="journal article" date="2019" name="Int. J. Syst. Evol. Microbiol.">
        <title>The Global Catalogue of Microorganisms (GCM) 10K type strain sequencing project: providing services to taxonomists for standard genome sequencing and annotation.</title>
        <authorList>
            <consortium name="The Broad Institute Genomics Platform"/>
            <consortium name="The Broad Institute Genome Sequencing Center for Infectious Disease"/>
            <person name="Wu L."/>
            <person name="Ma J."/>
        </authorList>
    </citation>
    <scope>NUCLEOTIDE SEQUENCE [LARGE SCALE GENOMIC DNA]</scope>
    <source>
        <strain evidence="3">JCM 19015</strain>
    </source>
</reference>
<proteinExistence type="inferred from homology"/>
<dbReference type="SUPFAM" id="SSF140453">
    <property type="entry name" value="EsxAB dimer-like"/>
    <property type="match status" value="1"/>
</dbReference>
<name>A0ABP8ZA87_9MICO</name>